<reference evidence="1" key="2">
    <citation type="journal article" date="2015" name="Fish Shellfish Immunol.">
        <title>Early steps in the European eel (Anguilla anguilla)-Vibrio vulnificus interaction in the gills: Role of the RtxA13 toxin.</title>
        <authorList>
            <person name="Callol A."/>
            <person name="Pajuelo D."/>
            <person name="Ebbesson L."/>
            <person name="Teles M."/>
            <person name="MacKenzie S."/>
            <person name="Amaro C."/>
        </authorList>
    </citation>
    <scope>NUCLEOTIDE SEQUENCE</scope>
</reference>
<organism evidence="1">
    <name type="scientific">Anguilla anguilla</name>
    <name type="common">European freshwater eel</name>
    <name type="synonym">Muraena anguilla</name>
    <dbReference type="NCBI Taxonomy" id="7936"/>
    <lineage>
        <taxon>Eukaryota</taxon>
        <taxon>Metazoa</taxon>
        <taxon>Chordata</taxon>
        <taxon>Craniata</taxon>
        <taxon>Vertebrata</taxon>
        <taxon>Euteleostomi</taxon>
        <taxon>Actinopterygii</taxon>
        <taxon>Neopterygii</taxon>
        <taxon>Teleostei</taxon>
        <taxon>Anguilliformes</taxon>
        <taxon>Anguillidae</taxon>
        <taxon>Anguilla</taxon>
    </lineage>
</organism>
<dbReference type="EMBL" id="GBXM01078505">
    <property type="protein sequence ID" value="JAH30072.1"/>
    <property type="molecule type" value="Transcribed_RNA"/>
</dbReference>
<proteinExistence type="predicted"/>
<dbReference type="AlphaFoldDB" id="A0A0E9RMM1"/>
<name>A0A0E9RMM1_ANGAN</name>
<protein>
    <submittedName>
        <fullName evidence="1">Uncharacterized protein</fullName>
    </submittedName>
</protein>
<reference evidence="1" key="1">
    <citation type="submission" date="2014-11" db="EMBL/GenBank/DDBJ databases">
        <authorList>
            <person name="Amaro Gonzalez C."/>
        </authorList>
    </citation>
    <scope>NUCLEOTIDE SEQUENCE</scope>
</reference>
<evidence type="ECO:0000313" key="1">
    <source>
        <dbReference type="EMBL" id="JAH30072.1"/>
    </source>
</evidence>
<sequence length="40" mass="4595">MGLQTKSRPTSESSLSLKSHWRSGVWCSMPYMVTRSLNKH</sequence>
<accession>A0A0E9RMM1</accession>